<sequence>MAKKSIFKRGFKANAERMAKQYREELSIHPCAPLCAFKLASHLNIPVYNATEFLNSPEDLKLLSNNCEWSALTMTTKSNNRIIIHNEFHSEMRQQSNIMHELAHIICDHQHNQVEYAFDIPFGMREFNELQEEEAKYLGATLQLATPGLLWANKRNMTHEEISQHFNASQEMVTYRLNVTGINRRRYA</sequence>
<evidence type="ECO:0000259" key="1">
    <source>
        <dbReference type="Pfam" id="PF06114"/>
    </source>
</evidence>
<protein>
    <recommendedName>
        <fullName evidence="1">IrrE N-terminal-like domain-containing protein</fullName>
    </recommendedName>
</protein>
<evidence type="ECO:0000313" key="2">
    <source>
        <dbReference type="EMBL" id="MBE8715098.1"/>
    </source>
</evidence>
<dbReference type="Gene3D" id="1.10.10.2910">
    <property type="match status" value="1"/>
</dbReference>
<organism evidence="2 3">
    <name type="scientific">Sphingobacterium hungaricum</name>
    <dbReference type="NCBI Taxonomy" id="2082723"/>
    <lineage>
        <taxon>Bacteria</taxon>
        <taxon>Pseudomonadati</taxon>
        <taxon>Bacteroidota</taxon>
        <taxon>Sphingobacteriia</taxon>
        <taxon>Sphingobacteriales</taxon>
        <taxon>Sphingobacteriaceae</taxon>
        <taxon>Sphingobacterium</taxon>
    </lineage>
</organism>
<name>A0A928UZS5_9SPHI</name>
<dbReference type="AlphaFoldDB" id="A0A928UZS5"/>
<dbReference type="RefSeq" id="WP_196936949.1">
    <property type="nucleotide sequence ID" value="NZ_MU158698.1"/>
</dbReference>
<dbReference type="EMBL" id="PRDK01000009">
    <property type="protein sequence ID" value="MBE8715098.1"/>
    <property type="molecule type" value="Genomic_DNA"/>
</dbReference>
<comment type="caution">
    <text evidence="2">The sequence shown here is derived from an EMBL/GenBank/DDBJ whole genome shotgun (WGS) entry which is preliminary data.</text>
</comment>
<accession>A0A928UZS5</accession>
<proteinExistence type="predicted"/>
<dbReference type="InterPro" id="IPR010359">
    <property type="entry name" value="IrrE_HExxH"/>
</dbReference>
<evidence type="ECO:0000313" key="3">
    <source>
        <dbReference type="Proteomes" id="UP000616201"/>
    </source>
</evidence>
<dbReference type="Proteomes" id="UP000616201">
    <property type="component" value="Unassembled WGS sequence"/>
</dbReference>
<gene>
    <name evidence="2" type="ORF">C4F49_15545</name>
</gene>
<reference evidence="2" key="1">
    <citation type="submission" date="2018-02" db="EMBL/GenBank/DDBJ databases">
        <authorList>
            <person name="Vasarhelyi B.M."/>
            <person name="Deshmukh S."/>
            <person name="Balint B."/>
            <person name="Kukolya J."/>
        </authorList>
    </citation>
    <scope>NUCLEOTIDE SEQUENCE</scope>
    <source>
        <strain evidence="2">KB22</strain>
    </source>
</reference>
<feature type="domain" description="IrrE N-terminal-like" evidence="1">
    <location>
        <begin position="78"/>
        <end position="178"/>
    </location>
</feature>
<dbReference type="Pfam" id="PF06114">
    <property type="entry name" value="Peptidase_M78"/>
    <property type="match status" value="1"/>
</dbReference>
<keyword evidence="3" id="KW-1185">Reference proteome</keyword>